<sequence>MMSRGASRVPMRPLRRRWPTLSNTARCPQLLEGRSRRMFASHACLGRCPTWRQCAVAAAMAWGFTALAAGSDMTATSQQAWQQRYDSAQAAYAADELDAAEQAARQALVQARAGQGQTQPFIASSLNVLALVRQRQGHADEAQQLLREALQISEQTLGPHANTALLAFNLGQVQEERGGERRHLALQSYRRALQIAEALPGDAAAAQLRQQALAALSRVHESLGEKEQARSYNQRLREGEAAIPDQLKALALLRHGRELQQQGQWQQAQVALEQSLQLHEREYGKDAVELVPVLTALGNLHHARGKHEQAVPLHQWAVRILRAREPDSRALAGHLSELGLWHGQRGELEQARAFFEQALALVRRQQEGHPSLAEADLVSSLAQLEGTQGRMEEAKLLHQQALAQYRRLEETPAALLGQARSLNYLAGFEHRRRRFAEAEPQFLQALALMERALGAEDAQLLPVLQNLEALYLSQGRVAQARPYQLRVQALESAQGQKHDEQSALAGPRPDDGP</sequence>
<reference evidence="4 5" key="1">
    <citation type="submission" date="2018-10" db="EMBL/GenBank/DDBJ databases">
        <title>Draft genome of Cortibacter populi DSM10536.</title>
        <authorList>
            <person name="Bernier A.-M."/>
            <person name="Bernard K."/>
        </authorList>
    </citation>
    <scope>NUCLEOTIDE SEQUENCE [LARGE SCALE GENOMIC DNA]</scope>
    <source>
        <strain evidence="4 5">DSM 105136</strain>
    </source>
</reference>
<name>A0A3M6QLT2_9BURK</name>
<evidence type="ECO:0000256" key="1">
    <source>
        <dbReference type="ARBA" id="ARBA00022737"/>
    </source>
</evidence>
<dbReference type="Proteomes" id="UP000278006">
    <property type="component" value="Unassembled WGS sequence"/>
</dbReference>
<dbReference type="PANTHER" id="PTHR45641:SF19">
    <property type="entry name" value="NEPHROCYSTIN-3"/>
    <property type="match status" value="1"/>
</dbReference>
<dbReference type="Pfam" id="PF13424">
    <property type="entry name" value="TPR_12"/>
    <property type="match status" value="4"/>
</dbReference>
<dbReference type="OrthoDB" id="8686700at2"/>
<comment type="caution">
    <text evidence="4">The sequence shown here is derived from an EMBL/GenBank/DDBJ whole genome shotgun (WGS) entry which is preliminary data.</text>
</comment>
<evidence type="ECO:0000313" key="4">
    <source>
        <dbReference type="EMBL" id="RMX03469.1"/>
    </source>
</evidence>
<dbReference type="PANTHER" id="PTHR45641">
    <property type="entry name" value="TETRATRICOPEPTIDE REPEAT PROTEIN (AFU_ORTHOLOGUE AFUA_6G03870)"/>
    <property type="match status" value="1"/>
</dbReference>
<evidence type="ECO:0000256" key="2">
    <source>
        <dbReference type="ARBA" id="ARBA00022803"/>
    </source>
</evidence>
<evidence type="ECO:0000313" key="5">
    <source>
        <dbReference type="Proteomes" id="UP000278006"/>
    </source>
</evidence>
<feature type="region of interest" description="Disordered" evidence="3">
    <location>
        <begin position="491"/>
        <end position="513"/>
    </location>
</feature>
<dbReference type="AlphaFoldDB" id="A0A3M6QLT2"/>
<keyword evidence="1" id="KW-0677">Repeat</keyword>
<protein>
    <submittedName>
        <fullName evidence="4">Tetratricopeptide repeat protein</fullName>
    </submittedName>
</protein>
<organism evidence="4 5">
    <name type="scientific">Corticibacter populi</name>
    <dbReference type="NCBI Taxonomy" id="1550736"/>
    <lineage>
        <taxon>Bacteria</taxon>
        <taxon>Pseudomonadati</taxon>
        <taxon>Pseudomonadota</taxon>
        <taxon>Betaproteobacteria</taxon>
        <taxon>Burkholderiales</taxon>
        <taxon>Comamonadaceae</taxon>
        <taxon>Corticibacter</taxon>
    </lineage>
</organism>
<dbReference type="SUPFAM" id="SSF48452">
    <property type="entry name" value="TPR-like"/>
    <property type="match status" value="3"/>
</dbReference>
<dbReference type="InterPro" id="IPR011990">
    <property type="entry name" value="TPR-like_helical_dom_sf"/>
</dbReference>
<keyword evidence="5" id="KW-1185">Reference proteome</keyword>
<dbReference type="SMART" id="SM00028">
    <property type="entry name" value="TPR"/>
    <property type="match status" value="7"/>
</dbReference>
<dbReference type="EMBL" id="RDQO01000006">
    <property type="protein sequence ID" value="RMX03469.1"/>
    <property type="molecule type" value="Genomic_DNA"/>
</dbReference>
<gene>
    <name evidence="4" type="ORF">D8I35_16430</name>
</gene>
<proteinExistence type="predicted"/>
<evidence type="ECO:0000256" key="3">
    <source>
        <dbReference type="SAM" id="MobiDB-lite"/>
    </source>
</evidence>
<keyword evidence="2" id="KW-0802">TPR repeat</keyword>
<dbReference type="Gene3D" id="1.25.40.10">
    <property type="entry name" value="Tetratricopeptide repeat domain"/>
    <property type="match status" value="3"/>
</dbReference>
<accession>A0A3M6QLT2</accession>
<dbReference type="InterPro" id="IPR019734">
    <property type="entry name" value="TPR_rpt"/>
</dbReference>